<comment type="caution">
    <text evidence="2">The sequence shown here is derived from an EMBL/GenBank/DDBJ whole genome shotgun (WGS) entry which is preliminary data.</text>
</comment>
<dbReference type="PANTHER" id="PTHR32440">
    <property type="entry name" value="PHOSPHATASE DCR2-RELATED-RELATED"/>
    <property type="match status" value="1"/>
</dbReference>
<dbReference type="RefSeq" id="WP_135152032.1">
    <property type="nucleotide sequence ID" value="NZ_SOMN01000010.1"/>
</dbReference>
<evidence type="ECO:0000313" key="3">
    <source>
        <dbReference type="Proteomes" id="UP000297900"/>
    </source>
</evidence>
<dbReference type="OrthoDB" id="9816081at2"/>
<name>A0A4Y8M0A6_9BACL</name>
<dbReference type="Pfam" id="PF00149">
    <property type="entry name" value="Metallophos"/>
    <property type="match status" value="1"/>
</dbReference>
<proteinExistence type="predicted"/>
<dbReference type="Proteomes" id="UP000297900">
    <property type="component" value="Unassembled WGS sequence"/>
</dbReference>
<evidence type="ECO:0000259" key="1">
    <source>
        <dbReference type="Pfam" id="PF00149"/>
    </source>
</evidence>
<feature type="domain" description="Calcineurin-like phosphoesterase" evidence="1">
    <location>
        <begin position="14"/>
        <end position="245"/>
    </location>
</feature>
<dbReference type="CDD" id="cd07383">
    <property type="entry name" value="MPP_Dcr2"/>
    <property type="match status" value="1"/>
</dbReference>
<dbReference type="InterPro" id="IPR011230">
    <property type="entry name" value="PAP14/16/28/29"/>
</dbReference>
<reference evidence="2 3" key="1">
    <citation type="submission" date="2019-03" db="EMBL/GenBank/DDBJ databases">
        <title>Cohnella endophytica sp. nov., a novel endophytic bacterium isolated from bark of Sonneratia apetala.</title>
        <authorList>
            <person name="Tuo L."/>
        </authorList>
    </citation>
    <scope>NUCLEOTIDE SEQUENCE [LARGE SCALE GENOMIC DNA]</scope>
    <source>
        <strain evidence="2 3">CCTCC AB 208254</strain>
    </source>
</reference>
<evidence type="ECO:0000313" key="2">
    <source>
        <dbReference type="EMBL" id="TFE27207.1"/>
    </source>
</evidence>
<dbReference type="GO" id="GO:0005737">
    <property type="term" value="C:cytoplasm"/>
    <property type="evidence" value="ECO:0007669"/>
    <property type="project" value="TreeGrafter"/>
</dbReference>
<keyword evidence="3" id="KW-1185">Reference proteome</keyword>
<dbReference type="InterPro" id="IPR029052">
    <property type="entry name" value="Metallo-depent_PP-like"/>
</dbReference>
<organism evidence="2 3">
    <name type="scientific">Cohnella luojiensis</name>
    <dbReference type="NCBI Taxonomy" id="652876"/>
    <lineage>
        <taxon>Bacteria</taxon>
        <taxon>Bacillati</taxon>
        <taxon>Bacillota</taxon>
        <taxon>Bacilli</taxon>
        <taxon>Bacillales</taxon>
        <taxon>Paenibacillaceae</taxon>
        <taxon>Cohnella</taxon>
    </lineage>
</organism>
<dbReference type="InterPro" id="IPR004843">
    <property type="entry name" value="Calcineurin-like_PHP"/>
</dbReference>
<dbReference type="AlphaFoldDB" id="A0A4Y8M0A6"/>
<dbReference type="PIRSF" id="PIRSF030250">
    <property type="entry name" value="Ptase_At2g46880"/>
    <property type="match status" value="1"/>
</dbReference>
<protein>
    <submittedName>
        <fullName evidence="2">Metallophosphoesterase</fullName>
    </submittedName>
</protein>
<dbReference type="Gene3D" id="3.60.21.10">
    <property type="match status" value="1"/>
</dbReference>
<dbReference type="GO" id="GO:0016788">
    <property type="term" value="F:hydrolase activity, acting on ester bonds"/>
    <property type="evidence" value="ECO:0007669"/>
    <property type="project" value="TreeGrafter"/>
</dbReference>
<sequence>MDADLKFREDGTFTIIQFTDMHYGDGKEEERDADGQTAALVEQVIASEKPDLVVLTGDMIWSHGVADPKASFRRAIAPIVNSQVPWAAVYGNHDAEDGVSREELLDIQRESENCLTSAGPADINGVGNFVLKVKGSTGNGDTAALYFFDSGINAPDPIGGYAWIHPDQIHWYTQQSRKLAEGSGGPLPALAFFHIPVPEYEAAWNGDQVIGTKEEKVECPKINTGLFGAMVQMGDVMGAFVGHDHDNDYCGTVHGIRLCYGRVTGYNCYGKLQRGARVIRLREGKRDFDTWIVQDNGGVVR</sequence>
<gene>
    <name evidence="2" type="ORF">E2980_09920</name>
</gene>
<dbReference type="SUPFAM" id="SSF56300">
    <property type="entry name" value="Metallo-dependent phosphatases"/>
    <property type="match status" value="1"/>
</dbReference>
<dbReference type="EMBL" id="SOMN01000010">
    <property type="protein sequence ID" value="TFE27207.1"/>
    <property type="molecule type" value="Genomic_DNA"/>
</dbReference>
<accession>A0A4Y8M0A6</accession>
<dbReference type="PANTHER" id="PTHR32440:SF11">
    <property type="entry name" value="METALLOPHOSPHOESTERASE DOMAIN-CONTAINING PROTEIN"/>
    <property type="match status" value="1"/>
</dbReference>